<sequence>MSETPHHVHARIEQENIQTANDTNLFDDDEMEDESQTRFQFDTPKCVVSQEDSTMDLDVASQPHVASQHHVASQPPTRAALPDRGEKRAANSVLPDKRRIKEVDYSEKLRETVYSQEELIRNMQTQVEKQKNEHEQNMKEMKRQWDTTLRERQEQLATAQEEIERTRVQQLAREREQREAELCETLAQREEALKRKTNEELRERESAILAEMDRRFQQEVLKLKARTCFAEKESELAKMEQRFSRRPRSQDEDVDMNIPMPGDAGQPSPCAKPRPGNSSLDAIKRIKKTRGITHRVRLVSVGSEEVPQQHSSEDNGPLPSQHDTQPATTMEDAIARGVEAALRRVLIDKEFPLTNKHKHSPRRKRVEEKELRQEKAAEKSYEREFILGEVRRLFKDVFSISQDSDFMLHEPASHDDVYAYEYEDGPGPNCNRLAFDLKGGPKSPWNDKVVGLLLEELHRRGDQESWPFRRSEAYFKEVLQDRYKRLRTVWMAAQPKVTAKGGLETPAEVEQRLITKKDESLKVTRQTTRRKNKYSRRVTVLDHLVKYKTDEDEEDLPAWQWLQKLVRTLGEAGMSSEESDVENDIETVLRVKNMTWRRAIERELDIIDHQRMLDDDIFAPQGSKPMKRIRSSGNPKTSRTEMDGLPKALYNEEWLAGLTKRQIERLSISDEKFNWLRVAVA</sequence>
<feature type="region of interest" description="Disordered" evidence="2">
    <location>
        <begin position="1"/>
        <end position="23"/>
    </location>
</feature>
<dbReference type="HOGENOM" id="CLU_013426_1_0_1"/>
<feature type="compositionally biased region" description="Basic and acidic residues" evidence="2">
    <location>
        <begin position="81"/>
        <end position="90"/>
    </location>
</feature>
<evidence type="ECO:0000313" key="3">
    <source>
        <dbReference type="EMBL" id="KIK35121.1"/>
    </source>
</evidence>
<organism evidence="3 4">
    <name type="scientific">Suillus luteus UH-Slu-Lm8-n1</name>
    <dbReference type="NCBI Taxonomy" id="930992"/>
    <lineage>
        <taxon>Eukaryota</taxon>
        <taxon>Fungi</taxon>
        <taxon>Dikarya</taxon>
        <taxon>Basidiomycota</taxon>
        <taxon>Agaricomycotina</taxon>
        <taxon>Agaricomycetes</taxon>
        <taxon>Agaricomycetidae</taxon>
        <taxon>Boletales</taxon>
        <taxon>Suillineae</taxon>
        <taxon>Suillaceae</taxon>
        <taxon>Suillus</taxon>
    </lineage>
</organism>
<dbReference type="EMBL" id="KN835660">
    <property type="protein sequence ID" value="KIK35121.1"/>
    <property type="molecule type" value="Genomic_DNA"/>
</dbReference>
<feature type="region of interest" description="Disordered" evidence="2">
    <location>
        <begin position="296"/>
        <end position="326"/>
    </location>
</feature>
<reference evidence="4" key="2">
    <citation type="submission" date="2015-01" db="EMBL/GenBank/DDBJ databases">
        <title>Evolutionary Origins and Diversification of the Mycorrhizal Mutualists.</title>
        <authorList>
            <consortium name="DOE Joint Genome Institute"/>
            <consortium name="Mycorrhizal Genomics Consortium"/>
            <person name="Kohler A."/>
            <person name="Kuo A."/>
            <person name="Nagy L.G."/>
            <person name="Floudas D."/>
            <person name="Copeland A."/>
            <person name="Barry K.W."/>
            <person name="Cichocki N."/>
            <person name="Veneault-Fourrey C."/>
            <person name="LaButti K."/>
            <person name="Lindquist E.A."/>
            <person name="Lipzen A."/>
            <person name="Lundell T."/>
            <person name="Morin E."/>
            <person name="Murat C."/>
            <person name="Riley R."/>
            <person name="Ohm R."/>
            <person name="Sun H."/>
            <person name="Tunlid A."/>
            <person name="Henrissat B."/>
            <person name="Grigoriev I.V."/>
            <person name="Hibbett D.S."/>
            <person name="Martin F."/>
        </authorList>
    </citation>
    <scope>NUCLEOTIDE SEQUENCE [LARGE SCALE GENOMIC DNA]</scope>
    <source>
        <strain evidence="4">UH-Slu-Lm8-n1</strain>
    </source>
</reference>
<feature type="region of interest" description="Disordered" evidence="2">
    <location>
        <begin position="623"/>
        <end position="642"/>
    </location>
</feature>
<dbReference type="InParanoid" id="A0A0D0A016"/>
<protein>
    <submittedName>
        <fullName evidence="3">Uncharacterized protein</fullName>
    </submittedName>
</protein>
<accession>A0A0D0A016</accession>
<gene>
    <name evidence="3" type="ORF">CY34DRAFT_17236</name>
</gene>
<keyword evidence="1" id="KW-0175">Coiled coil</keyword>
<reference evidence="3 4" key="1">
    <citation type="submission" date="2014-04" db="EMBL/GenBank/DDBJ databases">
        <authorList>
            <consortium name="DOE Joint Genome Institute"/>
            <person name="Kuo A."/>
            <person name="Ruytinx J."/>
            <person name="Rineau F."/>
            <person name="Colpaert J."/>
            <person name="Kohler A."/>
            <person name="Nagy L.G."/>
            <person name="Floudas D."/>
            <person name="Copeland A."/>
            <person name="Barry K.W."/>
            <person name="Cichocki N."/>
            <person name="Veneault-Fourrey C."/>
            <person name="LaButti K."/>
            <person name="Lindquist E.A."/>
            <person name="Lipzen A."/>
            <person name="Lundell T."/>
            <person name="Morin E."/>
            <person name="Murat C."/>
            <person name="Sun H."/>
            <person name="Tunlid A."/>
            <person name="Henrissat B."/>
            <person name="Grigoriev I.V."/>
            <person name="Hibbett D.S."/>
            <person name="Martin F."/>
            <person name="Nordberg H.P."/>
            <person name="Cantor M.N."/>
            <person name="Hua S.X."/>
        </authorList>
    </citation>
    <scope>NUCLEOTIDE SEQUENCE [LARGE SCALE GENOMIC DNA]</scope>
    <source>
        <strain evidence="3 4">UH-Slu-Lm8-n1</strain>
    </source>
</reference>
<dbReference type="OrthoDB" id="3269403at2759"/>
<dbReference type="STRING" id="930992.A0A0D0A016"/>
<keyword evidence="4" id="KW-1185">Reference proteome</keyword>
<dbReference type="AlphaFoldDB" id="A0A0D0A016"/>
<evidence type="ECO:0000313" key="4">
    <source>
        <dbReference type="Proteomes" id="UP000054485"/>
    </source>
</evidence>
<evidence type="ECO:0000256" key="2">
    <source>
        <dbReference type="SAM" id="MobiDB-lite"/>
    </source>
</evidence>
<dbReference type="Proteomes" id="UP000054485">
    <property type="component" value="Unassembled WGS sequence"/>
</dbReference>
<feature type="compositionally biased region" description="Basic and acidic residues" evidence="2">
    <location>
        <begin position="1"/>
        <end position="14"/>
    </location>
</feature>
<feature type="coiled-coil region" evidence="1">
    <location>
        <begin position="113"/>
        <end position="207"/>
    </location>
</feature>
<feature type="region of interest" description="Disordered" evidence="2">
    <location>
        <begin position="62"/>
        <end position="90"/>
    </location>
</feature>
<proteinExistence type="predicted"/>
<name>A0A0D0A016_9AGAM</name>
<evidence type="ECO:0000256" key="1">
    <source>
        <dbReference type="SAM" id="Coils"/>
    </source>
</evidence>